<feature type="domain" description="Glycoside hydrolase family 3 C-terminal" evidence="7">
    <location>
        <begin position="55"/>
        <end position="178"/>
    </location>
</feature>
<dbReference type="GO" id="GO:0009251">
    <property type="term" value="P:glucan catabolic process"/>
    <property type="evidence" value="ECO:0007669"/>
    <property type="project" value="TreeGrafter"/>
</dbReference>
<dbReference type="Proteomes" id="UP000799776">
    <property type="component" value="Unassembled WGS sequence"/>
</dbReference>
<evidence type="ECO:0000313" key="8">
    <source>
        <dbReference type="EMBL" id="KAF2086163.1"/>
    </source>
</evidence>
<dbReference type="InterPro" id="IPR036881">
    <property type="entry name" value="Glyco_hydro_3_C_sf"/>
</dbReference>
<comment type="similarity">
    <text evidence="2">Belongs to the glycosyl hydrolase 3 family.</text>
</comment>
<dbReference type="PANTHER" id="PTHR42715">
    <property type="entry name" value="BETA-GLUCOSIDASE"/>
    <property type="match status" value="1"/>
</dbReference>
<dbReference type="GO" id="GO:0008422">
    <property type="term" value="F:beta-glucosidase activity"/>
    <property type="evidence" value="ECO:0007669"/>
    <property type="project" value="UniProtKB-EC"/>
</dbReference>
<evidence type="ECO:0000256" key="1">
    <source>
        <dbReference type="ARBA" id="ARBA00000448"/>
    </source>
</evidence>
<evidence type="ECO:0000256" key="2">
    <source>
        <dbReference type="ARBA" id="ARBA00005336"/>
    </source>
</evidence>
<dbReference type="InterPro" id="IPR013783">
    <property type="entry name" value="Ig-like_fold"/>
</dbReference>
<dbReference type="Gene3D" id="2.60.40.10">
    <property type="entry name" value="Immunoglobulins"/>
    <property type="match status" value="1"/>
</dbReference>
<evidence type="ECO:0000259" key="7">
    <source>
        <dbReference type="Pfam" id="PF01915"/>
    </source>
</evidence>
<keyword evidence="6" id="KW-0326">Glycosidase</keyword>
<organism evidence="8 9">
    <name type="scientific">Saccharata proteae CBS 121410</name>
    <dbReference type="NCBI Taxonomy" id="1314787"/>
    <lineage>
        <taxon>Eukaryota</taxon>
        <taxon>Fungi</taxon>
        <taxon>Dikarya</taxon>
        <taxon>Ascomycota</taxon>
        <taxon>Pezizomycotina</taxon>
        <taxon>Dothideomycetes</taxon>
        <taxon>Dothideomycetes incertae sedis</taxon>
        <taxon>Botryosphaeriales</taxon>
        <taxon>Saccharataceae</taxon>
        <taxon>Saccharata</taxon>
    </lineage>
</organism>
<dbReference type="InterPro" id="IPR002772">
    <property type="entry name" value="Glyco_hydro_3_C"/>
</dbReference>
<evidence type="ECO:0000256" key="5">
    <source>
        <dbReference type="ARBA" id="ARBA00023277"/>
    </source>
</evidence>
<dbReference type="SUPFAM" id="SSF52279">
    <property type="entry name" value="Beta-D-glucan exohydrolase, C-terminal domain"/>
    <property type="match status" value="1"/>
</dbReference>
<evidence type="ECO:0000313" key="9">
    <source>
        <dbReference type="Proteomes" id="UP000799776"/>
    </source>
</evidence>
<dbReference type="Gene3D" id="3.40.50.1700">
    <property type="entry name" value="Glycoside hydrolase family 3 C-terminal domain"/>
    <property type="match status" value="1"/>
</dbReference>
<reference evidence="8" key="1">
    <citation type="journal article" date="2020" name="Stud. Mycol.">
        <title>101 Dothideomycetes genomes: a test case for predicting lifestyles and emergence of pathogens.</title>
        <authorList>
            <person name="Haridas S."/>
            <person name="Albert R."/>
            <person name="Binder M."/>
            <person name="Bloem J."/>
            <person name="Labutti K."/>
            <person name="Salamov A."/>
            <person name="Andreopoulos B."/>
            <person name="Baker S."/>
            <person name="Barry K."/>
            <person name="Bills G."/>
            <person name="Bluhm B."/>
            <person name="Cannon C."/>
            <person name="Castanera R."/>
            <person name="Culley D."/>
            <person name="Daum C."/>
            <person name="Ezra D."/>
            <person name="Gonzalez J."/>
            <person name="Henrissat B."/>
            <person name="Kuo A."/>
            <person name="Liang C."/>
            <person name="Lipzen A."/>
            <person name="Lutzoni F."/>
            <person name="Magnuson J."/>
            <person name="Mondo S."/>
            <person name="Nolan M."/>
            <person name="Ohm R."/>
            <person name="Pangilinan J."/>
            <person name="Park H.-J."/>
            <person name="Ramirez L."/>
            <person name="Alfaro M."/>
            <person name="Sun H."/>
            <person name="Tritt A."/>
            <person name="Yoshinaga Y."/>
            <person name="Zwiers L.-H."/>
            <person name="Turgeon B."/>
            <person name="Goodwin S."/>
            <person name="Spatafora J."/>
            <person name="Crous P."/>
            <person name="Grigoriev I."/>
        </authorList>
    </citation>
    <scope>NUCLEOTIDE SEQUENCE</scope>
    <source>
        <strain evidence="8">CBS 121410</strain>
    </source>
</reference>
<proteinExistence type="inferred from homology"/>
<dbReference type="Pfam" id="PF01915">
    <property type="entry name" value="Glyco_hydro_3_C"/>
    <property type="match status" value="1"/>
</dbReference>
<evidence type="ECO:0000256" key="6">
    <source>
        <dbReference type="ARBA" id="ARBA00023295"/>
    </source>
</evidence>
<comment type="catalytic activity">
    <reaction evidence="1">
        <text>Hydrolysis of terminal, non-reducing beta-D-glucosyl residues with release of beta-D-glucose.</text>
        <dbReference type="EC" id="3.2.1.21"/>
    </reaction>
</comment>
<evidence type="ECO:0000256" key="4">
    <source>
        <dbReference type="ARBA" id="ARBA00022801"/>
    </source>
</evidence>
<keyword evidence="9" id="KW-1185">Reference proteome</keyword>
<dbReference type="EMBL" id="ML978726">
    <property type="protein sequence ID" value="KAF2086163.1"/>
    <property type="molecule type" value="Genomic_DNA"/>
</dbReference>
<gene>
    <name evidence="8" type="ORF">K490DRAFT_67083</name>
</gene>
<name>A0A9P4HSZ2_9PEZI</name>
<keyword evidence="4" id="KW-0378">Hydrolase</keyword>
<sequence length="291" mass="31938">MKTPHIAGAEQVRASTAIADTKQTLRTLYKSALRNSQAAVRLCGRSGQPSVMCIRVCDVCIAFINAYSGEGTDHSLLYNEEQDNLAKEVASYCNNTVVVLTTTGPRLVAQWIENDNVTAVFYTGALDHVSGHAMIDVLYGDVNALGRLVHTIAMTETDYGVELRDESVIKYIEGKYLDWKYFDKYNTTPRHESGYGLLHTTFCYSNKVSATIKNHNALELTYAQGANAEGGKEDLWDIVATVSTTVTDSGDIDAAEVVQLYMSYPAAANELARGLRGFEKVNVTNQAVNRL</sequence>
<keyword evidence="5" id="KW-0119">Carbohydrate metabolism</keyword>
<accession>A0A9P4HSZ2</accession>
<dbReference type="OrthoDB" id="416222at2759"/>
<protein>
    <recommendedName>
        <fullName evidence="3">beta-glucosidase</fullName>
        <ecNumber evidence="3">3.2.1.21</ecNumber>
    </recommendedName>
</protein>
<dbReference type="AlphaFoldDB" id="A0A9P4HSZ2"/>
<dbReference type="PANTHER" id="PTHR42715:SF14">
    <property type="entry name" value="BETA-GLUCOSIDASE D-RELATED"/>
    <property type="match status" value="1"/>
</dbReference>
<dbReference type="InterPro" id="IPR050288">
    <property type="entry name" value="Cellulose_deg_GH3"/>
</dbReference>
<dbReference type="EC" id="3.2.1.21" evidence="3"/>
<evidence type="ECO:0000256" key="3">
    <source>
        <dbReference type="ARBA" id="ARBA00012744"/>
    </source>
</evidence>
<comment type="caution">
    <text evidence="8">The sequence shown here is derived from an EMBL/GenBank/DDBJ whole genome shotgun (WGS) entry which is preliminary data.</text>
</comment>